<dbReference type="InterPro" id="IPR001119">
    <property type="entry name" value="SLH_dom"/>
</dbReference>
<dbReference type="PROSITE" id="PS51318">
    <property type="entry name" value="TAT"/>
    <property type="match status" value="1"/>
</dbReference>
<dbReference type="Pfam" id="PF00395">
    <property type="entry name" value="SLH"/>
    <property type="match status" value="3"/>
</dbReference>
<sequence length="536" mass="55632">MAYQPKSYRKFVATAATATLVASAIAPAAMASSHFEDVAPKYKDAVDYLVNNGISQGTTESTFGTHENIKRGDLAIWLAKALKLDTASAPASGFEDTAGTRYDAYVSVLKSKGYISGKSTTEFAPNATVTRGEMAIMLSNAYDLKSDVATSFTDAVGIYKTAIQGLYAYEVTSGKTETTFGTSQNITRGDLAIFLKRAAEVVKTPQVVSVSAVNAKQLIVKFNKAVDKSTVITSGNVINANFKVNGVALSGTNAASLSEDGKTLTITSGAGTWEGTYMFSTTADTVKDTEGAYVAVYNQVLDYTDTVAPTLLGSETVNASTVKLMFSEPLKTKGTVVAKLANGTDISSLVSSSVVGSDLVLDLSSASIPANSTINVTVLGATDFSDNLLAVNPTSASVVKGAKDGVAPTVASVTPVNAKKFEIKLSEQVQNFVIGDVKVNGVALVAPATLTQDATDKTKYTVQLASAVSGLTTISVDASAFADLSGEDNAAFSQIVNFAADTTAPTLASADLVAVSNTTNELLLSLLTSLKQVLLH</sequence>
<feature type="domain" description="SLH" evidence="3">
    <location>
        <begin position="29"/>
        <end position="88"/>
    </location>
</feature>
<dbReference type="Proteomes" id="UP001242313">
    <property type="component" value="Unassembled WGS sequence"/>
</dbReference>
<evidence type="ECO:0000259" key="3">
    <source>
        <dbReference type="PROSITE" id="PS51272"/>
    </source>
</evidence>
<evidence type="ECO:0000256" key="1">
    <source>
        <dbReference type="ARBA" id="ARBA00022729"/>
    </source>
</evidence>
<feature type="domain" description="SLH" evidence="3">
    <location>
        <begin position="89"/>
        <end position="152"/>
    </location>
</feature>
<feature type="chain" id="PRO_5046787044" description="SLH domain-containing protein" evidence="2">
    <location>
        <begin position="32"/>
        <end position="536"/>
    </location>
</feature>
<feature type="signal peptide" evidence="2">
    <location>
        <begin position="1"/>
        <end position="31"/>
    </location>
</feature>
<dbReference type="EMBL" id="JAUSUN010000002">
    <property type="protein sequence ID" value="MDQ0412177.1"/>
    <property type="molecule type" value="Genomic_DNA"/>
</dbReference>
<keyword evidence="5" id="KW-1185">Reference proteome</keyword>
<dbReference type="PROSITE" id="PS51272">
    <property type="entry name" value="SLH"/>
    <property type="match status" value="2"/>
</dbReference>
<evidence type="ECO:0000256" key="2">
    <source>
        <dbReference type="SAM" id="SignalP"/>
    </source>
</evidence>
<dbReference type="InterPro" id="IPR006311">
    <property type="entry name" value="TAT_signal"/>
</dbReference>
<keyword evidence="1 2" id="KW-0732">Signal</keyword>
<protein>
    <recommendedName>
        <fullName evidence="3">SLH domain-containing protein</fullName>
    </recommendedName>
</protein>
<dbReference type="Gene3D" id="2.60.40.1220">
    <property type="match status" value="1"/>
</dbReference>
<reference evidence="4 5" key="1">
    <citation type="submission" date="2023-07" db="EMBL/GenBank/DDBJ databases">
        <title>Genomic Encyclopedia of Type Strains, Phase IV (KMG-IV): sequencing the most valuable type-strain genomes for metagenomic binning, comparative biology and taxonomic classification.</title>
        <authorList>
            <person name="Goeker M."/>
        </authorList>
    </citation>
    <scope>NUCLEOTIDE SEQUENCE [LARGE SCALE GENOMIC DNA]</scope>
    <source>
        <strain evidence="4 5">DSM 19598</strain>
    </source>
</reference>
<evidence type="ECO:0000313" key="4">
    <source>
        <dbReference type="EMBL" id="MDQ0412177.1"/>
    </source>
</evidence>
<gene>
    <name evidence="4" type="ORF">J2S25_000357</name>
</gene>
<dbReference type="RefSeq" id="WP_307191055.1">
    <property type="nucleotide sequence ID" value="NZ_JAUSUN010000002.1"/>
</dbReference>
<comment type="caution">
    <text evidence="4">The sequence shown here is derived from an EMBL/GenBank/DDBJ whole genome shotgun (WGS) entry which is preliminary data.</text>
</comment>
<organism evidence="4 5">
    <name type="scientific">Mesobacillus stamsii</name>
    <dbReference type="NCBI Taxonomy" id="225347"/>
    <lineage>
        <taxon>Bacteria</taxon>
        <taxon>Bacillati</taxon>
        <taxon>Bacillota</taxon>
        <taxon>Bacilli</taxon>
        <taxon>Bacillales</taxon>
        <taxon>Bacillaceae</taxon>
        <taxon>Mesobacillus</taxon>
    </lineage>
</organism>
<accession>A0ABU0FQJ4</accession>
<name>A0ABU0FQJ4_9BACI</name>
<evidence type="ECO:0000313" key="5">
    <source>
        <dbReference type="Proteomes" id="UP001242313"/>
    </source>
</evidence>
<dbReference type="InterPro" id="IPR014755">
    <property type="entry name" value="Cu-Rt/internalin_Ig-like"/>
</dbReference>
<proteinExistence type="predicted"/>